<dbReference type="CDD" id="cd00130">
    <property type="entry name" value="PAS"/>
    <property type="match status" value="1"/>
</dbReference>
<dbReference type="PANTHER" id="PTHR43065:SF42">
    <property type="entry name" value="TWO-COMPONENT SENSOR PPRA"/>
    <property type="match status" value="1"/>
</dbReference>
<accession>A0A915U3R0</accession>
<dbReference type="Pfam" id="PF02518">
    <property type="entry name" value="HATPase_c"/>
    <property type="match status" value="1"/>
</dbReference>
<dbReference type="RefSeq" id="WP_267927483.1">
    <property type="nucleotide sequence ID" value="NZ_AP024233.1"/>
</dbReference>
<feature type="domain" description="PAS" evidence="12">
    <location>
        <begin position="229"/>
        <end position="297"/>
    </location>
</feature>
<gene>
    <name evidence="15" type="ORF">GF1_31400</name>
</gene>
<dbReference type="SMART" id="SM00388">
    <property type="entry name" value="HisKA"/>
    <property type="match status" value="1"/>
</dbReference>
<comment type="catalytic activity">
    <reaction evidence="1">
        <text>ATP + protein L-histidine = ADP + protein N-phospho-L-histidine.</text>
        <dbReference type="EC" id="2.7.13.3"/>
    </reaction>
</comment>
<dbReference type="PROSITE" id="PS50112">
    <property type="entry name" value="PAS"/>
    <property type="match status" value="1"/>
</dbReference>
<dbReference type="Pfam" id="PF00672">
    <property type="entry name" value="HAMP"/>
    <property type="match status" value="1"/>
</dbReference>
<feature type="transmembrane region" description="Helical" evidence="9">
    <location>
        <begin position="20"/>
        <end position="40"/>
    </location>
</feature>
<dbReference type="PROSITE" id="PS50109">
    <property type="entry name" value="HIS_KIN"/>
    <property type="match status" value="1"/>
</dbReference>
<evidence type="ECO:0000256" key="1">
    <source>
        <dbReference type="ARBA" id="ARBA00000085"/>
    </source>
</evidence>
<evidence type="ECO:0000259" key="12">
    <source>
        <dbReference type="PROSITE" id="PS50112"/>
    </source>
</evidence>
<dbReference type="SMART" id="SM00086">
    <property type="entry name" value="PAC"/>
    <property type="match status" value="1"/>
</dbReference>
<feature type="domain" description="HAMP" evidence="14">
    <location>
        <begin position="172"/>
        <end position="224"/>
    </location>
</feature>
<dbReference type="Gene3D" id="1.10.287.130">
    <property type="match status" value="1"/>
</dbReference>
<evidence type="ECO:0000259" key="14">
    <source>
        <dbReference type="PROSITE" id="PS50885"/>
    </source>
</evidence>
<dbReference type="KEGG" id="ddu:GF1_31400"/>
<dbReference type="InterPro" id="IPR036890">
    <property type="entry name" value="HATPase_C_sf"/>
</dbReference>
<dbReference type="Gene3D" id="3.40.50.2300">
    <property type="match status" value="1"/>
</dbReference>
<dbReference type="InterPro" id="IPR035965">
    <property type="entry name" value="PAS-like_dom_sf"/>
</dbReference>
<dbReference type="SMART" id="SM00448">
    <property type="entry name" value="REC"/>
    <property type="match status" value="1"/>
</dbReference>
<evidence type="ECO:0000256" key="2">
    <source>
        <dbReference type="ARBA" id="ARBA00004370"/>
    </source>
</evidence>
<feature type="domain" description="Histidine kinase" evidence="10">
    <location>
        <begin position="369"/>
        <end position="592"/>
    </location>
</feature>
<dbReference type="PROSITE" id="PS50885">
    <property type="entry name" value="HAMP"/>
    <property type="match status" value="1"/>
</dbReference>
<proteinExistence type="predicted"/>
<dbReference type="EC" id="2.7.13.3" evidence="3"/>
<keyword evidence="4 7" id="KW-0597">Phosphoprotein</keyword>
<dbReference type="NCBIfam" id="TIGR00229">
    <property type="entry name" value="sensory_box"/>
    <property type="match status" value="1"/>
</dbReference>
<dbReference type="InterPro" id="IPR036097">
    <property type="entry name" value="HisK_dim/P_sf"/>
</dbReference>
<dbReference type="Pfam" id="PF13426">
    <property type="entry name" value="PAS_9"/>
    <property type="match status" value="1"/>
</dbReference>
<dbReference type="SMART" id="SM00387">
    <property type="entry name" value="HATPase_c"/>
    <property type="match status" value="1"/>
</dbReference>
<dbReference type="Pfam" id="PF00072">
    <property type="entry name" value="Response_reg"/>
    <property type="match status" value="1"/>
</dbReference>
<dbReference type="Gene3D" id="3.30.565.10">
    <property type="entry name" value="Histidine kinase-like ATPase, C-terminal domain"/>
    <property type="match status" value="1"/>
</dbReference>
<evidence type="ECO:0000256" key="5">
    <source>
        <dbReference type="ARBA" id="ARBA00022679"/>
    </source>
</evidence>
<dbReference type="GO" id="GO:0000155">
    <property type="term" value="F:phosphorelay sensor kinase activity"/>
    <property type="evidence" value="ECO:0007669"/>
    <property type="project" value="InterPro"/>
</dbReference>
<dbReference type="InterPro" id="IPR011006">
    <property type="entry name" value="CheY-like_superfamily"/>
</dbReference>
<evidence type="ECO:0000256" key="8">
    <source>
        <dbReference type="SAM" id="Coils"/>
    </source>
</evidence>
<feature type="domain" description="Response regulatory" evidence="11">
    <location>
        <begin position="614"/>
        <end position="730"/>
    </location>
</feature>
<dbReference type="PROSITE" id="PS50113">
    <property type="entry name" value="PAC"/>
    <property type="match status" value="1"/>
</dbReference>
<keyword evidence="8" id="KW-0175">Coiled coil</keyword>
<evidence type="ECO:0000256" key="6">
    <source>
        <dbReference type="ARBA" id="ARBA00022777"/>
    </source>
</evidence>
<name>A0A915U3R0_9BACT</name>
<dbReference type="PRINTS" id="PR00344">
    <property type="entry name" value="BCTRLSENSOR"/>
</dbReference>
<dbReference type="SUPFAM" id="SSF55874">
    <property type="entry name" value="ATPase domain of HSP90 chaperone/DNA topoisomerase II/histidine kinase"/>
    <property type="match status" value="1"/>
</dbReference>
<dbReference type="InterPro" id="IPR003661">
    <property type="entry name" value="HisK_dim/P_dom"/>
</dbReference>
<feature type="coiled-coil region" evidence="8">
    <location>
        <begin position="212"/>
        <end position="239"/>
    </location>
</feature>
<dbReference type="PANTHER" id="PTHR43065">
    <property type="entry name" value="SENSOR HISTIDINE KINASE"/>
    <property type="match status" value="1"/>
</dbReference>
<evidence type="ECO:0000313" key="16">
    <source>
        <dbReference type="Proteomes" id="UP001063350"/>
    </source>
</evidence>
<dbReference type="EMBL" id="AP024233">
    <property type="protein sequence ID" value="BCO10764.1"/>
    <property type="molecule type" value="Genomic_DNA"/>
</dbReference>
<keyword evidence="9" id="KW-0812">Transmembrane</keyword>
<dbReference type="SUPFAM" id="SSF52172">
    <property type="entry name" value="CheY-like"/>
    <property type="match status" value="1"/>
</dbReference>
<sequence>MPPLRFSYLANRSIARDLILWLSGIVLVIILLLGISYKFYFNRQFQRELALRSNQILEDVANALYFPLLHLDDQSIRNIAGFYLDTNDYVTGIEVVTDFGDIIVDQVPASFDDLLIRTKTLYRNGKNIGTVTIYVSGETLMGRVKNVIRSVFLASILIIAVMAICTRLILHYLLNRPLEALIARIRRIASGDYTTPLQPVPHRDLNAIIEAVNSMAREIESKNRQLAESEKKYRSIFNNATEGIFQTTISGRLVTANPAVAQIFGYRSVDELIDQVTDLGNQFYVNPADRERLIEQLASEGMVSKFIAPMRKSDGTTVWISLTARAIRDKDGNVTMLEGTLSDITQQRQMEAELRHAQKMEAIGTLAGGIAHDFNNILVAIFGFTELAQMHAEDNPELMRNLTEVMNAAGRARDLVQQILTFSRKNEASKHTVFQPAKELREALSLLRSTIPTTVDIRETILSESCIRADPTRFHQIVMNLGTNGFHALEDGCGILEFTLMDEELLPGQAVSNDLEPGKYVVLEVRDTGAGMDEATMAKIFEPYFTTKDMDKGTGLGLAIVHGTVKSWKGTILVDSTVGEGTTFRIYLPVVPDAEEEKSDAEKTGPAMQGRPARIMHVDDEETICKLISMYLGDLGHQVTSFTDPAKAMSVLREDPEAWELLILDVTMPEMPGDRFAAQALKLRPDLPIILCTGYSSRVDAEKARQMGVAAFVRKPVRMSILARTVGDILQNRGTPGQTDGGTD</sequence>
<dbReference type="Pfam" id="PF00512">
    <property type="entry name" value="HisKA"/>
    <property type="match status" value="1"/>
</dbReference>
<dbReference type="CDD" id="cd00156">
    <property type="entry name" value="REC"/>
    <property type="match status" value="1"/>
</dbReference>
<dbReference type="CDD" id="cd06225">
    <property type="entry name" value="HAMP"/>
    <property type="match status" value="1"/>
</dbReference>
<dbReference type="Proteomes" id="UP001063350">
    <property type="component" value="Chromosome"/>
</dbReference>
<evidence type="ECO:0000313" key="15">
    <source>
        <dbReference type="EMBL" id="BCO10764.1"/>
    </source>
</evidence>
<keyword evidence="5" id="KW-0808">Transferase</keyword>
<feature type="domain" description="PAC" evidence="13">
    <location>
        <begin position="304"/>
        <end position="356"/>
    </location>
</feature>
<evidence type="ECO:0000256" key="7">
    <source>
        <dbReference type="PROSITE-ProRule" id="PRU00169"/>
    </source>
</evidence>
<dbReference type="InterPro" id="IPR000014">
    <property type="entry name" value="PAS"/>
</dbReference>
<keyword evidence="9" id="KW-1133">Transmembrane helix</keyword>
<dbReference type="InterPro" id="IPR001610">
    <property type="entry name" value="PAC"/>
</dbReference>
<dbReference type="SUPFAM" id="SSF47384">
    <property type="entry name" value="Homodimeric domain of signal transducing histidine kinase"/>
    <property type="match status" value="1"/>
</dbReference>
<keyword evidence="6" id="KW-0418">Kinase</keyword>
<dbReference type="InterPro" id="IPR000700">
    <property type="entry name" value="PAS-assoc_C"/>
</dbReference>
<dbReference type="InterPro" id="IPR003594">
    <property type="entry name" value="HATPase_dom"/>
</dbReference>
<organism evidence="15 16">
    <name type="scientific">Desulfolithobacter dissulfuricans</name>
    <dbReference type="NCBI Taxonomy" id="2795293"/>
    <lineage>
        <taxon>Bacteria</taxon>
        <taxon>Pseudomonadati</taxon>
        <taxon>Thermodesulfobacteriota</taxon>
        <taxon>Desulfobulbia</taxon>
        <taxon>Desulfobulbales</taxon>
        <taxon>Desulfobulbaceae</taxon>
        <taxon>Desulfolithobacter</taxon>
    </lineage>
</organism>
<evidence type="ECO:0000256" key="3">
    <source>
        <dbReference type="ARBA" id="ARBA00012438"/>
    </source>
</evidence>
<dbReference type="SUPFAM" id="SSF55785">
    <property type="entry name" value="PYP-like sensor domain (PAS domain)"/>
    <property type="match status" value="1"/>
</dbReference>
<dbReference type="Gene3D" id="6.10.340.10">
    <property type="match status" value="1"/>
</dbReference>
<dbReference type="GO" id="GO:0016020">
    <property type="term" value="C:membrane"/>
    <property type="evidence" value="ECO:0007669"/>
    <property type="project" value="UniProtKB-SubCell"/>
</dbReference>
<dbReference type="InterPro" id="IPR004358">
    <property type="entry name" value="Sig_transdc_His_kin-like_C"/>
</dbReference>
<dbReference type="SMART" id="SM00304">
    <property type="entry name" value="HAMP"/>
    <property type="match status" value="1"/>
</dbReference>
<keyword evidence="9" id="KW-0472">Membrane</keyword>
<feature type="modified residue" description="4-aspartylphosphate" evidence="7">
    <location>
        <position position="665"/>
    </location>
</feature>
<comment type="subcellular location">
    <subcellularLocation>
        <location evidence="2">Membrane</location>
    </subcellularLocation>
</comment>
<keyword evidence="16" id="KW-1185">Reference proteome</keyword>
<dbReference type="InterPro" id="IPR001789">
    <property type="entry name" value="Sig_transdc_resp-reg_receiver"/>
</dbReference>
<dbReference type="InterPro" id="IPR005467">
    <property type="entry name" value="His_kinase_dom"/>
</dbReference>
<reference evidence="15" key="1">
    <citation type="submission" date="2020-12" db="EMBL/GenBank/DDBJ databases">
        <title>Desulfobium dissulfuricans gen. nov., sp. nov., a novel mesophilic, sulfate-reducing bacterium isolated from a deep-sea hydrothermal vent.</title>
        <authorList>
            <person name="Hashimoto Y."/>
            <person name="Tame A."/>
            <person name="Sawayama S."/>
            <person name="Miyazaki J."/>
            <person name="Takai K."/>
            <person name="Nakagawa S."/>
        </authorList>
    </citation>
    <scope>NUCLEOTIDE SEQUENCE</scope>
    <source>
        <strain evidence="15">GF1</strain>
    </source>
</reference>
<protein>
    <recommendedName>
        <fullName evidence="3">histidine kinase</fullName>
        <ecNumber evidence="3">2.7.13.3</ecNumber>
    </recommendedName>
</protein>
<dbReference type="Gene3D" id="3.30.450.20">
    <property type="entry name" value="PAS domain"/>
    <property type="match status" value="1"/>
</dbReference>
<evidence type="ECO:0000256" key="4">
    <source>
        <dbReference type="ARBA" id="ARBA00022553"/>
    </source>
</evidence>
<feature type="transmembrane region" description="Helical" evidence="9">
    <location>
        <begin position="151"/>
        <end position="174"/>
    </location>
</feature>
<dbReference type="AlphaFoldDB" id="A0A915U3R0"/>
<dbReference type="InterPro" id="IPR003660">
    <property type="entry name" value="HAMP_dom"/>
</dbReference>
<dbReference type="PROSITE" id="PS50110">
    <property type="entry name" value="RESPONSE_REGULATORY"/>
    <property type="match status" value="1"/>
</dbReference>
<evidence type="ECO:0000259" key="13">
    <source>
        <dbReference type="PROSITE" id="PS50113"/>
    </source>
</evidence>
<evidence type="ECO:0000259" key="10">
    <source>
        <dbReference type="PROSITE" id="PS50109"/>
    </source>
</evidence>
<evidence type="ECO:0000259" key="11">
    <source>
        <dbReference type="PROSITE" id="PS50110"/>
    </source>
</evidence>
<evidence type="ECO:0000256" key="9">
    <source>
        <dbReference type="SAM" id="Phobius"/>
    </source>
</evidence>
<dbReference type="SMART" id="SM00091">
    <property type="entry name" value="PAS"/>
    <property type="match status" value="1"/>
</dbReference>